<dbReference type="OrthoDB" id="2125469at2759"/>
<name>A0A9P6KCS3_9FUNG</name>
<feature type="domain" description="NodB homology" evidence="7">
    <location>
        <begin position="41"/>
        <end position="104"/>
    </location>
</feature>
<evidence type="ECO:0000256" key="1">
    <source>
        <dbReference type="ARBA" id="ARBA00001941"/>
    </source>
</evidence>
<dbReference type="InterPro" id="IPR011330">
    <property type="entry name" value="Glyco_hydro/deAcase_b/a-brl"/>
</dbReference>
<comment type="cofactor">
    <cofactor evidence="1">
        <name>Co(2+)</name>
        <dbReference type="ChEBI" id="CHEBI:48828"/>
    </cofactor>
</comment>
<evidence type="ECO:0000256" key="3">
    <source>
        <dbReference type="ARBA" id="ARBA00022729"/>
    </source>
</evidence>
<dbReference type="PANTHER" id="PTHR46471">
    <property type="entry name" value="CHITIN DEACETYLASE"/>
    <property type="match status" value="1"/>
</dbReference>
<dbReference type="GO" id="GO:0005975">
    <property type="term" value="P:carbohydrate metabolic process"/>
    <property type="evidence" value="ECO:0007669"/>
    <property type="project" value="InterPro"/>
</dbReference>
<feature type="signal peptide" evidence="6">
    <location>
        <begin position="1"/>
        <end position="29"/>
    </location>
</feature>
<reference evidence="8" key="1">
    <citation type="journal article" date="2020" name="Fungal Divers.">
        <title>Resolving the Mortierellaceae phylogeny through synthesis of multi-gene phylogenetics and phylogenomics.</title>
        <authorList>
            <person name="Vandepol N."/>
            <person name="Liber J."/>
            <person name="Desiro A."/>
            <person name="Na H."/>
            <person name="Kennedy M."/>
            <person name="Barry K."/>
            <person name="Grigoriev I.V."/>
            <person name="Miller A.N."/>
            <person name="O'Donnell K."/>
            <person name="Stajich J.E."/>
            <person name="Bonito G."/>
        </authorList>
    </citation>
    <scope>NUCLEOTIDE SEQUENCE</scope>
    <source>
        <strain evidence="8">KOD1015</strain>
    </source>
</reference>
<dbReference type="EMBL" id="JAABOA010002353">
    <property type="protein sequence ID" value="KAF9579987.1"/>
    <property type="molecule type" value="Genomic_DNA"/>
</dbReference>
<dbReference type="SUPFAM" id="SSF88713">
    <property type="entry name" value="Glycoside hydrolase/deacetylase"/>
    <property type="match status" value="1"/>
</dbReference>
<evidence type="ECO:0000313" key="8">
    <source>
        <dbReference type="EMBL" id="KAF9579987.1"/>
    </source>
</evidence>
<keyword evidence="9" id="KW-1185">Reference proteome</keyword>
<dbReference type="PANTHER" id="PTHR46471:SF2">
    <property type="entry name" value="CHITIN DEACETYLASE-RELATED"/>
    <property type="match status" value="1"/>
</dbReference>
<accession>A0A9P6KCS3</accession>
<sequence>MVQSVIPMAATTTFILLAVSLTKNALVQAAAAVFTSCTIPSTVAFTFDHGPYVYLRGIVSTLDNAGTKGTFFFTGSDYGCIYEQETAEAVNFTYANGHQIALQA</sequence>
<keyword evidence="4" id="KW-0378">Hydrolase</keyword>
<organism evidence="8 9">
    <name type="scientific">Lunasporangiospora selenospora</name>
    <dbReference type="NCBI Taxonomy" id="979761"/>
    <lineage>
        <taxon>Eukaryota</taxon>
        <taxon>Fungi</taxon>
        <taxon>Fungi incertae sedis</taxon>
        <taxon>Mucoromycota</taxon>
        <taxon>Mortierellomycotina</taxon>
        <taxon>Mortierellomycetes</taxon>
        <taxon>Mortierellales</taxon>
        <taxon>Mortierellaceae</taxon>
        <taxon>Lunasporangiospora</taxon>
    </lineage>
</organism>
<dbReference type="Pfam" id="PF01522">
    <property type="entry name" value="Polysacc_deac_1"/>
    <property type="match status" value="1"/>
</dbReference>
<dbReference type="PROSITE" id="PS51677">
    <property type="entry name" value="NODB"/>
    <property type="match status" value="1"/>
</dbReference>
<keyword evidence="2" id="KW-0479">Metal-binding</keyword>
<evidence type="ECO:0000259" key="7">
    <source>
        <dbReference type="PROSITE" id="PS51677"/>
    </source>
</evidence>
<comment type="caution">
    <text evidence="8">The sequence shown here is derived from an EMBL/GenBank/DDBJ whole genome shotgun (WGS) entry which is preliminary data.</text>
</comment>
<gene>
    <name evidence="8" type="primary">D25</name>
    <name evidence="8" type="ORF">BGW38_003538</name>
</gene>
<evidence type="ECO:0000256" key="5">
    <source>
        <dbReference type="ARBA" id="ARBA00023277"/>
    </source>
</evidence>
<evidence type="ECO:0000313" key="9">
    <source>
        <dbReference type="Proteomes" id="UP000780801"/>
    </source>
</evidence>
<evidence type="ECO:0000256" key="2">
    <source>
        <dbReference type="ARBA" id="ARBA00022723"/>
    </source>
</evidence>
<dbReference type="GO" id="GO:0016810">
    <property type="term" value="F:hydrolase activity, acting on carbon-nitrogen (but not peptide) bonds"/>
    <property type="evidence" value="ECO:0007669"/>
    <property type="project" value="InterPro"/>
</dbReference>
<feature type="chain" id="PRO_5040341867" evidence="6">
    <location>
        <begin position="30"/>
        <end position="104"/>
    </location>
</feature>
<keyword evidence="3 6" id="KW-0732">Signal</keyword>
<dbReference type="GO" id="GO:0046872">
    <property type="term" value="F:metal ion binding"/>
    <property type="evidence" value="ECO:0007669"/>
    <property type="project" value="UniProtKB-KW"/>
</dbReference>
<dbReference type="InterPro" id="IPR002509">
    <property type="entry name" value="NODB_dom"/>
</dbReference>
<protein>
    <submittedName>
        <fullName evidence="8">Carbohydrate esterase 4 protein</fullName>
    </submittedName>
</protein>
<keyword evidence="5" id="KW-0119">Carbohydrate metabolism</keyword>
<evidence type="ECO:0000256" key="4">
    <source>
        <dbReference type="ARBA" id="ARBA00022801"/>
    </source>
</evidence>
<dbReference type="AlphaFoldDB" id="A0A9P6KCS3"/>
<evidence type="ECO:0000256" key="6">
    <source>
        <dbReference type="SAM" id="SignalP"/>
    </source>
</evidence>
<proteinExistence type="predicted"/>
<dbReference type="Proteomes" id="UP000780801">
    <property type="component" value="Unassembled WGS sequence"/>
</dbReference>
<dbReference type="Gene3D" id="3.20.20.370">
    <property type="entry name" value="Glycoside hydrolase/deacetylase"/>
    <property type="match status" value="1"/>
</dbReference>